<accession>A0ACB9V4E9</accession>
<dbReference type="Proteomes" id="UP001057279">
    <property type="component" value="Linkage Group LG05"/>
</dbReference>
<dbReference type="EMBL" id="CM043030">
    <property type="protein sequence ID" value="KAI4584762.1"/>
    <property type="molecule type" value="Genomic_DNA"/>
</dbReference>
<gene>
    <name evidence="1" type="ORF">MJG53_006296</name>
</gene>
<name>A0ACB9V4E9_9CETA</name>
<evidence type="ECO:0000313" key="1">
    <source>
        <dbReference type="EMBL" id="KAI4584762.1"/>
    </source>
</evidence>
<protein>
    <submittedName>
        <fullName evidence="1">Uncharacterized protein</fullName>
    </submittedName>
</protein>
<evidence type="ECO:0000313" key="2">
    <source>
        <dbReference type="Proteomes" id="UP001057279"/>
    </source>
</evidence>
<proteinExistence type="predicted"/>
<comment type="caution">
    <text evidence="1">The sequence shown here is derived from an EMBL/GenBank/DDBJ whole genome shotgun (WGS) entry which is preliminary data.</text>
</comment>
<organism evidence="1 2">
    <name type="scientific">Ovis ammon polii x Ovis aries</name>
    <dbReference type="NCBI Taxonomy" id="2918886"/>
    <lineage>
        <taxon>Eukaryota</taxon>
        <taxon>Metazoa</taxon>
        <taxon>Chordata</taxon>
        <taxon>Craniata</taxon>
        <taxon>Vertebrata</taxon>
        <taxon>Euteleostomi</taxon>
        <taxon>Mammalia</taxon>
        <taxon>Eutheria</taxon>
        <taxon>Laurasiatheria</taxon>
        <taxon>Artiodactyla</taxon>
        <taxon>Ruminantia</taxon>
        <taxon>Pecora</taxon>
        <taxon>Bovidae</taxon>
        <taxon>Caprinae</taxon>
        <taxon>Ovis</taxon>
    </lineage>
</organism>
<keyword evidence="2" id="KW-1185">Reference proteome</keyword>
<reference evidence="1" key="1">
    <citation type="submission" date="2022-03" db="EMBL/GenBank/DDBJ databases">
        <title>Genomic analyses of argali, domestic sheep and their hybrids provide insights into chromosomal evolution, heterosis and genetic basis of agronomic traits.</title>
        <authorList>
            <person name="Li M."/>
        </authorList>
    </citation>
    <scope>NUCLEOTIDE SEQUENCE</scope>
    <source>
        <strain evidence="1">F1 hybrid</strain>
    </source>
</reference>
<sequence>MHSMISSVDVKSEVPVGLEPISPLDLRTDLRMMMPVVDPVVREKQLQQELLLIQQQQQIQKQLLIAEFQKQHENLTRQHQAQLQEHIKLQQELLAIKQQQELLEKEQKLEQQRQEQEVERHRREQQLPPLRGKDRGRERAVASTEVKQKLQEFLLSKSATKDTPTNGKNHSVSRHPKLWYTAAHHTSLDQSSPPLSGTPPSYKYTLPGAQDAKDDFPLRKTASEPNLKVRSRLKQKVAERRSSPLLRRKDGNVVTSFKKRMFEVTESSVSSSSPGSGPSSPNNGPTGNITENETSVLPPTPHAEKMVSQQRILIHEDSMNLLSLYTSPSLPNITLGLPAVSTQLNASNSLKEKQKCETQTLRQGVPLPGQYGGSLPASSSHPHVTLEGKPNSSHQALLQHLLLKEQMRQQKLLVAGGVPLHPQSPLATKERISPGIRGTHKLPRHRPLNRTQSAPLPQSTLAQLVIQQQHQQFLEKQKQYQQQIHMNKLLSKSIEQLKQPGSHLEEAEEELQGDQAMQEDRAPSSGNSTRRDSSACVDDTLGQAGAVKVKEEPVDSDEDAQIQEMESGEQAAFMQQISPEFLTKQTQSNPISTGANVQCVHGTMQSFLEPQHTRAVSVRQAQLAAVGMEGLEKERLLSKTHSSPAASTLPHPAMDRPLRPGSATGIAYDPLMLKHQCICGNSTTHPEHAGRIQSIWSRLQETGLLNKCERIQGRKASLEEIQLVHSEHHSLLYGTNPLDGQKLDPRTLLGDSSQKFFSSLPCGGLGVDSDTIWNELHSSGAARMAVGCVIELASRVASGELKNGFAVVRPPGHHAEESTAMGFCFFNSVAITAKYLRDQLNISKILIVDLDVHHGNGTQQAFYADPNILYISLHRYDEGNFFPGSGAPNEVGTGLGEGYNINIAWTGGLDPPMGDIEYLEAFRTVVKPVATEFDPDMVLVSAGFDALEGHAPPLGGYKVTAKYKGDFLLQQELKMEIGLSSISYVHTMEVEDTYERHTVLNTPNISEMENELIQLTSFGHLTKQLMTLADGHVVLALEGGHDLTAICDASEACVNALLGNELEPLAEDVLHQTPNMNAVISLQKIIEIQSMSSNLFNISNKVEKPPSIYVSESLSLLKVSSVPGLKKATYMDRGNSSNTVLRRTTLQASETWGKYWKSVRMMAMPRGCALAGAQLQEETETVSALASLTVDVEQPFAQEDNRPCYIQDFFYVYEDQTPPPPPHIRKVTVLSVDDFRVNFFSLKMTRNAANFTLERFSYRMT</sequence>